<dbReference type="NCBIfam" id="TIGR02451">
    <property type="entry name" value="anti_sig_ChrR"/>
    <property type="match status" value="1"/>
</dbReference>
<dbReference type="EMBL" id="VFIY01000005">
    <property type="protein sequence ID" value="TPD61457.1"/>
    <property type="molecule type" value="Genomic_DNA"/>
</dbReference>
<dbReference type="AlphaFoldDB" id="A0A501PN00"/>
<dbReference type="CDD" id="cd20301">
    <property type="entry name" value="cupin_ChrR"/>
    <property type="match status" value="1"/>
</dbReference>
<evidence type="ECO:0000259" key="1">
    <source>
        <dbReference type="Pfam" id="PF12973"/>
    </source>
</evidence>
<dbReference type="InterPro" id="IPR011051">
    <property type="entry name" value="RmlC_Cupin_sf"/>
</dbReference>
<dbReference type="Gene3D" id="2.60.120.10">
    <property type="entry name" value="Jelly Rolls"/>
    <property type="match status" value="1"/>
</dbReference>
<reference evidence="3" key="1">
    <citation type="submission" date="2019-06" db="EMBL/GenBank/DDBJ databases">
        <title>The complete genome of Emcibacter congregatus ZYLT.</title>
        <authorList>
            <person name="Zhao Z."/>
        </authorList>
    </citation>
    <scope>NUCLEOTIDE SEQUENCE [LARGE SCALE GENOMIC DNA]</scope>
    <source>
        <strain evidence="3">MCCC 1A06723</strain>
    </source>
</reference>
<proteinExistence type="predicted"/>
<sequence>MSNALVTDEWILSYAAGGLDQGHALLVATQAAMRPEVRRKVSEAEAVGGALLETSATMPVSDGLLDKILSRLPEAEPEERPQVKITGLPAPLADYLGCGLEDLDWRFMGPGLKNVRLWTGPRGERLWLLRATGGITIPEHGHRGVEMTLVLRGRYHCGAESFGPGDMDLADDDKIHQPVIDPGEDCICLVLTEAPLRFNSLIARIAQPLIGL</sequence>
<dbReference type="Gene3D" id="1.10.10.1320">
    <property type="entry name" value="Anti-sigma factor, zinc-finger domain"/>
    <property type="match status" value="1"/>
</dbReference>
<name>A0A501PN00_9PROT</name>
<dbReference type="InterPro" id="IPR041916">
    <property type="entry name" value="Anti_sigma_zinc_sf"/>
</dbReference>
<evidence type="ECO:0000313" key="3">
    <source>
        <dbReference type="Proteomes" id="UP000319148"/>
    </source>
</evidence>
<accession>A0A501PN00</accession>
<protein>
    <submittedName>
        <fullName evidence="2">Transcriptional regulator</fullName>
    </submittedName>
</protein>
<gene>
    <name evidence="2" type="ORF">FIV46_04405</name>
</gene>
<dbReference type="InterPro" id="IPR012807">
    <property type="entry name" value="Anti-sigma_ChrR"/>
</dbReference>
<dbReference type="Pfam" id="PF12973">
    <property type="entry name" value="Cupin_7"/>
    <property type="match status" value="1"/>
</dbReference>
<dbReference type="InterPro" id="IPR014710">
    <property type="entry name" value="RmlC-like_jellyroll"/>
</dbReference>
<feature type="domain" description="ChrR-like cupin" evidence="1">
    <location>
        <begin position="100"/>
        <end position="192"/>
    </location>
</feature>
<dbReference type="OrthoDB" id="2988517at2"/>
<comment type="caution">
    <text evidence="2">The sequence shown here is derived from an EMBL/GenBank/DDBJ whole genome shotgun (WGS) entry which is preliminary data.</text>
</comment>
<keyword evidence="3" id="KW-1185">Reference proteome</keyword>
<dbReference type="SUPFAM" id="SSF51182">
    <property type="entry name" value="RmlC-like cupins"/>
    <property type="match status" value="1"/>
</dbReference>
<evidence type="ECO:0000313" key="2">
    <source>
        <dbReference type="EMBL" id="TPD61457.1"/>
    </source>
</evidence>
<dbReference type="InterPro" id="IPR025979">
    <property type="entry name" value="ChrR-like_cupin_dom"/>
</dbReference>
<dbReference type="Proteomes" id="UP000319148">
    <property type="component" value="Unassembled WGS sequence"/>
</dbReference>
<dbReference type="RefSeq" id="WP_139938819.1">
    <property type="nucleotide sequence ID" value="NZ_JBHSYP010000003.1"/>
</dbReference>
<organism evidence="2 3">
    <name type="scientific">Emcibacter nanhaiensis</name>
    <dbReference type="NCBI Taxonomy" id="1505037"/>
    <lineage>
        <taxon>Bacteria</taxon>
        <taxon>Pseudomonadati</taxon>
        <taxon>Pseudomonadota</taxon>
        <taxon>Alphaproteobacteria</taxon>
        <taxon>Emcibacterales</taxon>
        <taxon>Emcibacteraceae</taxon>
        <taxon>Emcibacter</taxon>
    </lineage>
</organism>